<dbReference type="InterPro" id="IPR017451">
    <property type="entry name" value="F-box-assoc_interact_dom"/>
</dbReference>
<accession>A0AAD8K7W5</accession>
<dbReference type="EMBL" id="JAUHHV010000008">
    <property type="protein sequence ID" value="KAK1415797.1"/>
    <property type="molecule type" value="Genomic_DNA"/>
</dbReference>
<gene>
    <name evidence="3" type="ORF">QVD17_31584</name>
</gene>
<dbReference type="Proteomes" id="UP001229421">
    <property type="component" value="Unassembled WGS sequence"/>
</dbReference>
<keyword evidence="4" id="KW-1185">Reference proteome</keyword>
<comment type="caution">
    <text evidence="3">The sequence shown here is derived from an EMBL/GenBank/DDBJ whole genome shotgun (WGS) entry which is preliminary data.</text>
</comment>
<evidence type="ECO:0000313" key="4">
    <source>
        <dbReference type="Proteomes" id="UP001229421"/>
    </source>
</evidence>
<reference evidence="3" key="1">
    <citation type="journal article" date="2023" name="bioRxiv">
        <title>Improved chromosome-level genome assembly for marigold (Tagetes erecta).</title>
        <authorList>
            <person name="Jiang F."/>
            <person name="Yuan L."/>
            <person name="Wang S."/>
            <person name="Wang H."/>
            <person name="Xu D."/>
            <person name="Wang A."/>
            <person name="Fan W."/>
        </authorList>
    </citation>
    <scope>NUCLEOTIDE SEQUENCE</scope>
    <source>
        <strain evidence="3">WSJ</strain>
        <tissue evidence="3">Leaf</tissue>
    </source>
</reference>
<dbReference type="SUPFAM" id="SSF50998">
    <property type="entry name" value="Quinoprotein alcohol dehydrogenase-like"/>
    <property type="match status" value="1"/>
</dbReference>
<dbReference type="Pfam" id="PF00646">
    <property type="entry name" value="F-box"/>
    <property type="match status" value="1"/>
</dbReference>
<name>A0AAD8K7W5_TARER</name>
<protein>
    <recommendedName>
        <fullName evidence="5">F-box domain-containing protein</fullName>
    </recommendedName>
</protein>
<organism evidence="3 4">
    <name type="scientific">Tagetes erecta</name>
    <name type="common">African marigold</name>
    <dbReference type="NCBI Taxonomy" id="13708"/>
    <lineage>
        <taxon>Eukaryota</taxon>
        <taxon>Viridiplantae</taxon>
        <taxon>Streptophyta</taxon>
        <taxon>Embryophyta</taxon>
        <taxon>Tracheophyta</taxon>
        <taxon>Spermatophyta</taxon>
        <taxon>Magnoliopsida</taxon>
        <taxon>eudicotyledons</taxon>
        <taxon>Gunneridae</taxon>
        <taxon>Pentapetalae</taxon>
        <taxon>asterids</taxon>
        <taxon>campanulids</taxon>
        <taxon>Asterales</taxon>
        <taxon>Asteraceae</taxon>
        <taxon>Asteroideae</taxon>
        <taxon>Heliantheae alliance</taxon>
        <taxon>Tageteae</taxon>
        <taxon>Tagetes</taxon>
    </lineage>
</organism>
<dbReference type="Pfam" id="PF07734">
    <property type="entry name" value="FBA_1"/>
    <property type="match status" value="1"/>
</dbReference>
<feature type="domain" description="F-box" evidence="1">
    <location>
        <begin position="29"/>
        <end position="58"/>
    </location>
</feature>
<dbReference type="PANTHER" id="PTHR31672">
    <property type="entry name" value="BNACNNG10540D PROTEIN"/>
    <property type="match status" value="1"/>
</dbReference>
<sequence length="385" mass="44107">MPTKPYKKMKMNVHDDDDHLLPLSLIESEILPRLTAKSVGCCRCVCKQWKSFLSTPSFARTNVANNDYKLLLLEYQGNLRTLPDNFLHTKPADSNNVLILASLDGLVCLAIGSQAGDALSKLAFWNPLTGAYRNLHDPEFLFYSYFSLHVVGFYKDSCNDYKLVCVVSTKGNKLHEYEAHVYSNRLDTWRKIEFSIGVELSSTWSPATFNDQCLYFTVVDKFESRHSSWVICFDVETETFRRINFPTDHVRVAAAGCPDGSSLVVLNGCVHLCVSYTDYKVVKQGNRWRAGLWKQGERWKMDGDAGWVKVGDFTSRPLDKEFTMQRICITSNGNWVIIVDEENNSLKKLDTEDFTRQYRYFCSSRWEYGSSRVIYVESLVSPNNP</sequence>
<evidence type="ECO:0000259" key="1">
    <source>
        <dbReference type="Pfam" id="PF00646"/>
    </source>
</evidence>
<dbReference type="InterPro" id="IPR036047">
    <property type="entry name" value="F-box-like_dom_sf"/>
</dbReference>
<proteinExistence type="predicted"/>
<evidence type="ECO:0000313" key="3">
    <source>
        <dbReference type="EMBL" id="KAK1415797.1"/>
    </source>
</evidence>
<dbReference type="PANTHER" id="PTHR31672:SF13">
    <property type="entry name" value="F-BOX PROTEIN CPR30-LIKE"/>
    <property type="match status" value="1"/>
</dbReference>
<dbReference type="InterPro" id="IPR050796">
    <property type="entry name" value="SCF_F-box_component"/>
</dbReference>
<dbReference type="SUPFAM" id="SSF81383">
    <property type="entry name" value="F-box domain"/>
    <property type="match status" value="1"/>
</dbReference>
<evidence type="ECO:0000259" key="2">
    <source>
        <dbReference type="Pfam" id="PF07734"/>
    </source>
</evidence>
<evidence type="ECO:0008006" key="5">
    <source>
        <dbReference type="Google" id="ProtNLM"/>
    </source>
</evidence>
<dbReference type="InterPro" id="IPR001810">
    <property type="entry name" value="F-box_dom"/>
</dbReference>
<dbReference type="InterPro" id="IPR006527">
    <property type="entry name" value="F-box-assoc_dom_typ1"/>
</dbReference>
<dbReference type="AlphaFoldDB" id="A0AAD8K7W5"/>
<dbReference type="NCBIfam" id="TIGR01640">
    <property type="entry name" value="F_box_assoc_1"/>
    <property type="match status" value="1"/>
</dbReference>
<feature type="domain" description="F-box associated beta-propeller type 1" evidence="2">
    <location>
        <begin position="104"/>
        <end position="381"/>
    </location>
</feature>
<dbReference type="InterPro" id="IPR011047">
    <property type="entry name" value="Quinoprotein_ADH-like_sf"/>
</dbReference>